<organism evidence="2 3">
    <name type="scientific">Halorubrum californiense DSM 19288</name>
    <dbReference type="NCBI Taxonomy" id="1227465"/>
    <lineage>
        <taxon>Archaea</taxon>
        <taxon>Methanobacteriati</taxon>
        <taxon>Methanobacteriota</taxon>
        <taxon>Stenosarchaea group</taxon>
        <taxon>Halobacteria</taxon>
        <taxon>Halobacteriales</taxon>
        <taxon>Haloferacaceae</taxon>
        <taxon>Halorubrum</taxon>
    </lineage>
</organism>
<reference evidence="2 3" key="1">
    <citation type="journal article" date="2014" name="PLoS Genet.">
        <title>Phylogenetically driven sequencing of extremely halophilic archaea reveals strategies for static and dynamic osmo-response.</title>
        <authorList>
            <person name="Becker E.A."/>
            <person name="Seitzer P.M."/>
            <person name="Tritt A."/>
            <person name="Larsen D."/>
            <person name="Krusor M."/>
            <person name="Yao A.I."/>
            <person name="Wu D."/>
            <person name="Madern D."/>
            <person name="Eisen J.A."/>
            <person name="Darling A.E."/>
            <person name="Facciotti M.T."/>
        </authorList>
    </citation>
    <scope>NUCLEOTIDE SEQUENCE [LARGE SCALE GENOMIC DNA]</scope>
    <source>
        <strain evidence="2 3">DSM 19288</strain>
    </source>
</reference>
<feature type="compositionally biased region" description="Basic and acidic residues" evidence="1">
    <location>
        <begin position="29"/>
        <end position="49"/>
    </location>
</feature>
<evidence type="ECO:0000256" key="1">
    <source>
        <dbReference type="SAM" id="MobiDB-lite"/>
    </source>
</evidence>
<comment type="caution">
    <text evidence="2">The sequence shown here is derived from an EMBL/GenBank/DDBJ whole genome shotgun (WGS) entry which is preliminary data.</text>
</comment>
<evidence type="ECO:0000313" key="3">
    <source>
        <dbReference type="Proteomes" id="UP000011586"/>
    </source>
</evidence>
<feature type="compositionally biased region" description="Basic and acidic residues" evidence="1">
    <location>
        <begin position="93"/>
        <end position="109"/>
    </location>
</feature>
<sequence>MDECHVCRAAATAECAACGRPVCESHSAVADHDCDPHESASRKTDRTSVRIENSNETNVRIDNSQIGSVRVNGSGPTDDDAAGDSAAGDSAADVDRLSELVDLKARMDADSPDESGDSGPSTALVKALEQASELKAAASDPSTEREDLTPRIDRLVDLIDRIDDVSGQALRNVADVEAALSDTRTSRLAEDERRRLRNAVEELEDELHVAV</sequence>
<feature type="compositionally biased region" description="Polar residues" evidence="1">
    <location>
        <begin position="50"/>
        <end position="67"/>
    </location>
</feature>
<dbReference type="AlphaFoldDB" id="M0DY77"/>
<gene>
    <name evidence="2" type="ORF">C463_16916</name>
</gene>
<keyword evidence="3" id="KW-1185">Reference proteome</keyword>
<dbReference type="PATRIC" id="fig|1227465.4.peg.3273"/>
<protein>
    <submittedName>
        <fullName evidence="2">Uncharacterized protein</fullName>
    </submittedName>
</protein>
<dbReference type="Proteomes" id="UP000011586">
    <property type="component" value="Unassembled WGS sequence"/>
</dbReference>
<accession>M0DY77</accession>
<proteinExistence type="predicted"/>
<dbReference type="OrthoDB" id="382063at2157"/>
<evidence type="ECO:0000313" key="2">
    <source>
        <dbReference type="EMBL" id="ELZ39677.1"/>
    </source>
</evidence>
<name>M0DY77_9EURY</name>
<dbReference type="EMBL" id="AOJK01000077">
    <property type="protein sequence ID" value="ELZ39677.1"/>
    <property type="molecule type" value="Genomic_DNA"/>
</dbReference>
<dbReference type="RefSeq" id="WP_008446036.1">
    <property type="nucleotide sequence ID" value="NZ_AOJK01000077.1"/>
</dbReference>
<feature type="region of interest" description="Disordered" evidence="1">
    <location>
        <begin position="27"/>
        <end position="126"/>
    </location>
</feature>